<keyword evidence="4" id="KW-1185">Reference proteome</keyword>
<dbReference type="AlphaFoldDB" id="A0A1H4ARG5"/>
<dbReference type="Pfam" id="PF06062">
    <property type="entry name" value="UPF0231"/>
    <property type="match status" value="1"/>
</dbReference>
<reference evidence="3 4" key="1">
    <citation type="submission" date="2016-10" db="EMBL/GenBank/DDBJ databases">
        <authorList>
            <person name="de Groot N.N."/>
        </authorList>
    </citation>
    <scope>NUCLEOTIDE SEQUENCE [LARGE SCALE GENOMIC DNA]</scope>
    <source>
        <strain evidence="3 4">ATCC 29281</strain>
    </source>
</reference>
<dbReference type="eggNOG" id="COG3112">
    <property type="taxonomic scope" value="Bacteria"/>
</dbReference>
<accession>A0A1H4ARG5</accession>
<dbReference type="Proteomes" id="UP000187280">
    <property type="component" value="Unassembled WGS sequence"/>
</dbReference>
<dbReference type="HAMAP" id="MF_01053">
    <property type="entry name" value="UPF0231"/>
    <property type="match status" value="1"/>
</dbReference>
<evidence type="ECO:0000313" key="4">
    <source>
        <dbReference type="Proteomes" id="UP000187280"/>
    </source>
</evidence>
<dbReference type="RefSeq" id="WP_026741735.1">
    <property type="nucleotide sequence ID" value="NZ_FNQS01000004.1"/>
</dbReference>
<dbReference type="GeneID" id="97764400"/>
<gene>
    <name evidence="3" type="ORF">SAMN02982996_01511</name>
</gene>
<organism evidence="3 4">
    <name type="scientific">Lonsdalea quercina</name>
    <dbReference type="NCBI Taxonomy" id="71657"/>
    <lineage>
        <taxon>Bacteria</taxon>
        <taxon>Pseudomonadati</taxon>
        <taxon>Pseudomonadota</taxon>
        <taxon>Gammaproteobacteria</taxon>
        <taxon>Enterobacterales</taxon>
        <taxon>Pectobacteriaceae</taxon>
        <taxon>Lonsdalea</taxon>
    </lineage>
</organism>
<dbReference type="NCBIfam" id="NF003576">
    <property type="entry name" value="PRK05248.1-3"/>
    <property type="match status" value="1"/>
</dbReference>
<protein>
    <recommendedName>
        <fullName evidence="2">UPF0231 protein SAMN02982996_01511</fullName>
    </recommendedName>
</protein>
<dbReference type="STRING" id="71657.SAMN02982996_01511"/>
<sequence>MDYEFLRDVSGQVIVRMSMGHEAVGHWLNEEVNGQLAVLDAVEAGASSVVGSERQWQLQGHEYSLLLDEEEVIVRANQLSFTSDEMEEGMSYYDEESLSLCGLEDFLALLSKYRQFIQTR</sequence>
<dbReference type="EMBL" id="FNQS01000004">
    <property type="protein sequence ID" value="SEA38347.1"/>
    <property type="molecule type" value="Genomic_DNA"/>
</dbReference>
<proteinExistence type="inferred from homology"/>
<evidence type="ECO:0000313" key="3">
    <source>
        <dbReference type="EMBL" id="SEA38347.1"/>
    </source>
</evidence>
<evidence type="ECO:0000256" key="1">
    <source>
        <dbReference type="ARBA" id="ARBA00005367"/>
    </source>
</evidence>
<evidence type="ECO:0000256" key="2">
    <source>
        <dbReference type="HAMAP-Rule" id="MF_01053"/>
    </source>
</evidence>
<comment type="similarity">
    <text evidence="1 2">Belongs to the UPF0231 family.</text>
</comment>
<dbReference type="PIRSF" id="PIRSF006287">
    <property type="entry name" value="UCP006287"/>
    <property type="match status" value="1"/>
</dbReference>
<name>A0A1H4ARG5_9GAMM</name>
<dbReference type="InterPro" id="IPR008249">
    <property type="entry name" value="UPF0231"/>
</dbReference>
<dbReference type="NCBIfam" id="NF003574">
    <property type="entry name" value="PRK05248.1-1"/>
    <property type="match status" value="1"/>
</dbReference>